<feature type="region of interest" description="Disordered" evidence="1">
    <location>
        <begin position="55"/>
        <end position="94"/>
    </location>
</feature>
<protein>
    <recommendedName>
        <fullName evidence="3">TNase-like domain-containing protein</fullName>
    </recommendedName>
</protein>
<dbReference type="SUPFAM" id="SSF50199">
    <property type="entry name" value="Staphylococcal nuclease"/>
    <property type="match status" value="1"/>
</dbReference>
<dbReference type="STRING" id="1715989.NITINOP_1490"/>
<evidence type="ECO:0000313" key="4">
    <source>
        <dbReference type="EMBL" id="CUQ66465.1"/>
    </source>
</evidence>
<evidence type="ECO:0000259" key="3">
    <source>
        <dbReference type="PROSITE" id="PS50830"/>
    </source>
</evidence>
<feature type="chain" id="PRO_5006623478" description="TNase-like domain-containing protein" evidence="2">
    <location>
        <begin position="26"/>
        <end position="198"/>
    </location>
</feature>
<sequence length="198" mass="21882">MTSRRTITCLVLVLSLLEAAPSGTGANAERLPESDLGSNLPMNCDLCWTPSLKETDPNRLPTVKPRRPRRPPDSRPRRIPKEGYHLAPDKKPSSSLFLPHSQRRHNSGLISAHQITVIDGDTIRIGAERIRLRGIDAPELSEPNGWAATQRLRDLLGAGSIQLIPRGRDVYDRVVADVFVNGQNVAELLKHEGLAKSR</sequence>
<evidence type="ECO:0000256" key="1">
    <source>
        <dbReference type="SAM" id="MobiDB-lite"/>
    </source>
</evidence>
<keyword evidence="5" id="KW-1185">Reference proteome</keyword>
<dbReference type="PROSITE" id="PS50830">
    <property type="entry name" value="TNASE_3"/>
    <property type="match status" value="1"/>
</dbReference>
<feature type="domain" description="TNase-like" evidence="3">
    <location>
        <begin position="117"/>
        <end position="198"/>
    </location>
</feature>
<evidence type="ECO:0000313" key="5">
    <source>
        <dbReference type="Proteomes" id="UP000066284"/>
    </source>
</evidence>
<organism evidence="4 5">
    <name type="scientific">Candidatus Nitrospira inopinata</name>
    <dbReference type="NCBI Taxonomy" id="1715989"/>
    <lineage>
        <taxon>Bacteria</taxon>
        <taxon>Pseudomonadati</taxon>
        <taxon>Nitrospirota</taxon>
        <taxon>Nitrospiria</taxon>
        <taxon>Nitrospirales</taxon>
        <taxon>Nitrospiraceae</taxon>
        <taxon>Nitrospira</taxon>
    </lineage>
</organism>
<dbReference type="EMBL" id="LN885086">
    <property type="protein sequence ID" value="CUQ66465.1"/>
    <property type="molecule type" value="Genomic_DNA"/>
</dbReference>
<dbReference type="InterPro" id="IPR016071">
    <property type="entry name" value="Staphylococal_nuclease_OB-fold"/>
</dbReference>
<accession>A0A0S4KPU3</accession>
<dbReference type="AlphaFoldDB" id="A0A0S4KPU3"/>
<dbReference type="Proteomes" id="UP000066284">
    <property type="component" value="Chromosome 1"/>
</dbReference>
<dbReference type="InterPro" id="IPR035437">
    <property type="entry name" value="SNase_OB-fold_sf"/>
</dbReference>
<proteinExistence type="predicted"/>
<feature type="compositionally biased region" description="Basic and acidic residues" evidence="1">
    <location>
        <begin position="70"/>
        <end position="92"/>
    </location>
</feature>
<name>A0A0S4KPU3_9BACT</name>
<dbReference type="SMART" id="SM00318">
    <property type="entry name" value="SNc"/>
    <property type="match status" value="1"/>
</dbReference>
<dbReference type="KEGG" id="nio:NITINOP_1490"/>
<evidence type="ECO:0000256" key="2">
    <source>
        <dbReference type="SAM" id="SignalP"/>
    </source>
</evidence>
<reference evidence="5" key="1">
    <citation type="submission" date="2015-09" db="EMBL/GenBank/DDBJ databases">
        <authorList>
            <person name="Daims H."/>
        </authorList>
    </citation>
    <scope>NUCLEOTIDE SEQUENCE [LARGE SCALE GENOMIC DNA]</scope>
</reference>
<gene>
    <name evidence="4" type="ORF">NITINOP_1490</name>
</gene>
<keyword evidence="2" id="KW-0732">Signal</keyword>
<dbReference type="Pfam" id="PF00565">
    <property type="entry name" value="SNase"/>
    <property type="match status" value="1"/>
</dbReference>
<feature type="signal peptide" evidence="2">
    <location>
        <begin position="1"/>
        <end position="25"/>
    </location>
</feature>
<dbReference type="Gene3D" id="2.40.50.90">
    <property type="match status" value="1"/>
</dbReference>